<sequence length="147" mass="16623">MAPLVSADINGMGTTRLSAGLVRMKGRHTARAHRHDETDVIVLLWKAGKAGALTLYGDGLDQEIWQQPHQALWIPRGVPHAAINPSRFVSVVAWEFRSNPILGEDNQLLPDLERIVNARRYALTRRGRRERMRHLDDELARHAQRAA</sequence>
<comment type="caution">
    <text evidence="1">The sequence shown here is derived from an EMBL/GenBank/DDBJ whole genome shotgun (WGS) entry which is preliminary data.</text>
</comment>
<dbReference type="SUPFAM" id="SSF51182">
    <property type="entry name" value="RmlC-like cupins"/>
    <property type="match status" value="1"/>
</dbReference>
<gene>
    <name evidence="1" type="ORF">ACFPCV_37825</name>
</gene>
<name>A0ABV9SE84_9PSEU</name>
<evidence type="ECO:0000313" key="2">
    <source>
        <dbReference type="Proteomes" id="UP001595859"/>
    </source>
</evidence>
<organism evidence="1 2">
    <name type="scientific">Actinophytocola glycyrrhizae</name>
    <dbReference type="NCBI Taxonomy" id="2044873"/>
    <lineage>
        <taxon>Bacteria</taxon>
        <taxon>Bacillati</taxon>
        <taxon>Actinomycetota</taxon>
        <taxon>Actinomycetes</taxon>
        <taxon>Pseudonocardiales</taxon>
        <taxon>Pseudonocardiaceae</taxon>
    </lineage>
</organism>
<dbReference type="RefSeq" id="WP_378062255.1">
    <property type="nucleotide sequence ID" value="NZ_JBHSIS010000027.1"/>
</dbReference>
<keyword evidence="2" id="KW-1185">Reference proteome</keyword>
<dbReference type="EMBL" id="JBHSIS010000027">
    <property type="protein sequence ID" value="MFC4859289.1"/>
    <property type="molecule type" value="Genomic_DNA"/>
</dbReference>
<proteinExistence type="predicted"/>
<reference evidence="2" key="1">
    <citation type="journal article" date="2019" name="Int. J. Syst. Evol. Microbiol.">
        <title>The Global Catalogue of Microorganisms (GCM) 10K type strain sequencing project: providing services to taxonomists for standard genome sequencing and annotation.</title>
        <authorList>
            <consortium name="The Broad Institute Genomics Platform"/>
            <consortium name="The Broad Institute Genome Sequencing Center for Infectious Disease"/>
            <person name="Wu L."/>
            <person name="Ma J."/>
        </authorList>
    </citation>
    <scope>NUCLEOTIDE SEQUENCE [LARGE SCALE GENOMIC DNA]</scope>
    <source>
        <strain evidence="2">ZS-22-S1</strain>
    </source>
</reference>
<protein>
    <recommendedName>
        <fullName evidence="3">Cupin domain-containing protein</fullName>
    </recommendedName>
</protein>
<evidence type="ECO:0008006" key="3">
    <source>
        <dbReference type="Google" id="ProtNLM"/>
    </source>
</evidence>
<dbReference type="Proteomes" id="UP001595859">
    <property type="component" value="Unassembled WGS sequence"/>
</dbReference>
<evidence type="ECO:0000313" key="1">
    <source>
        <dbReference type="EMBL" id="MFC4859289.1"/>
    </source>
</evidence>
<dbReference type="InterPro" id="IPR011051">
    <property type="entry name" value="RmlC_Cupin_sf"/>
</dbReference>
<dbReference type="InterPro" id="IPR014710">
    <property type="entry name" value="RmlC-like_jellyroll"/>
</dbReference>
<dbReference type="Gene3D" id="2.60.120.10">
    <property type="entry name" value="Jelly Rolls"/>
    <property type="match status" value="1"/>
</dbReference>
<accession>A0ABV9SE84</accession>